<evidence type="ECO:0000256" key="3">
    <source>
        <dbReference type="ARBA" id="ARBA00022617"/>
    </source>
</evidence>
<protein>
    <submittedName>
        <fullName evidence="7">Globin</fullName>
    </submittedName>
</protein>
<dbReference type="InterPro" id="IPR044203">
    <property type="entry name" value="GlbO/GLB3-like"/>
</dbReference>
<sequence>MQTDPDQTPYELIGGAETVRNLVNAFYARVAQDPDLSPIFPDDFTEVREKQYMFLTQFLGGPHLYSQVHGHPMLRKRHLPFPITPRRAKAWLACMSRAMDDIRLQGPVRDFIFARLSQVARHMVNQPDDTSR</sequence>
<keyword evidence="8" id="KW-1185">Reference proteome</keyword>
<evidence type="ECO:0000256" key="2">
    <source>
        <dbReference type="ARBA" id="ARBA00022448"/>
    </source>
</evidence>
<keyword evidence="5" id="KW-0408">Iron</keyword>
<evidence type="ECO:0000256" key="5">
    <source>
        <dbReference type="ARBA" id="ARBA00023004"/>
    </source>
</evidence>
<keyword evidence="4" id="KW-0479">Metal-binding</keyword>
<evidence type="ECO:0000313" key="8">
    <source>
        <dbReference type="Proteomes" id="UP000188603"/>
    </source>
</evidence>
<dbReference type="GO" id="GO:0020037">
    <property type="term" value="F:heme binding"/>
    <property type="evidence" value="ECO:0007669"/>
    <property type="project" value="InterPro"/>
</dbReference>
<dbReference type="PANTHER" id="PTHR47366">
    <property type="entry name" value="TWO-ON-TWO HEMOGLOBIN-3"/>
    <property type="match status" value="1"/>
</dbReference>
<keyword evidence="2" id="KW-0813">Transport</keyword>
<evidence type="ECO:0000256" key="1">
    <source>
        <dbReference type="ARBA" id="ARBA00001971"/>
    </source>
</evidence>
<evidence type="ECO:0000313" key="7">
    <source>
        <dbReference type="EMBL" id="AQS57357.1"/>
    </source>
</evidence>
<dbReference type="KEGG" id="ntr:B0W44_02245"/>
<dbReference type="RefSeq" id="WP_077721216.1">
    <property type="nucleotide sequence ID" value="NZ_CP019699.1"/>
</dbReference>
<gene>
    <name evidence="7" type="ORF">B0W44_02245</name>
</gene>
<dbReference type="SUPFAM" id="SSF46458">
    <property type="entry name" value="Globin-like"/>
    <property type="match status" value="1"/>
</dbReference>
<dbReference type="Proteomes" id="UP000188603">
    <property type="component" value="Chromosome"/>
</dbReference>
<evidence type="ECO:0000256" key="6">
    <source>
        <dbReference type="ARBA" id="ARBA00034496"/>
    </source>
</evidence>
<dbReference type="Gene3D" id="1.10.490.10">
    <property type="entry name" value="Globins"/>
    <property type="match status" value="1"/>
</dbReference>
<dbReference type="PANTHER" id="PTHR47366:SF1">
    <property type="entry name" value="TWO-ON-TWO HEMOGLOBIN-3"/>
    <property type="match status" value="1"/>
</dbReference>
<dbReference type="EMBL" id="CP019699">
    <property type="protein sequence ID" value="AQS57357.1"/>
    <property type="molecule type" value="Genomic_DNA"/>
</dbReference>
<reference evidence="7 8" key="1">
    <citation type="journal article" date="2015" name="Int. J. Syst. Evol. Microbiol.">
        <title>Novibacillus thermophilus gen. nov., sp. nov., a Gram-staining-negative and moderately thermophilic member of the family Thermoactinomycetaceae.</title>
        <authorList>
            <person name="Yang G."/>
            <person name="Chen J."/>
            <person name="Zhou S."/>
        </authorList>
    </citation>
    <scope>NUCLEOTIDE SEQUENCE [LARGE SCALE GENOMIC DNA]</scope>
    <source>
        <strain evidence="7 8">SG-1</strain>
    </source>
</reference>
<dbReference type="InterPro" id="IPR012292">
    <property type="entry name" value="Globin/Proto"/>
</dbReference>
<name>A0A1U9KBB4_9BACL</name>
<dbReference type="STRING" id="1471761.B0W44_02245"/>
<keyword evidence="3" id="KW-0349">Heme</keyword>
<dbReference type="Pfam" id="PF01152">
    <property type="entry name" value="Bac_globin"/>
    <property type="match status" value="1"/>
</dbReference>
<dbReference type="FunFam" id="1.10.490.10:FF:000004">
    <property type="entry name" value="Group 2 hemoglobin yjbI"/>
    <property type="match status" value="1"/>
</dbReference>
<accession>A0A1U9KBB4</accession>
<comment type="similarity">
    <text evidence="6">Belongs to the truncated hemoglobin family. Group II subfamily.</text>
</comment>
<organism evidence="7 8">
    <name type="scientific">Novibacillus thermophilus</name>
    <dbReference type="NCBI Taxonomy" id="1471761"/>
    <lineage>
        <taxon>Bacteria</taxon>
        <taxon>Bacillati</taxon>
        <taxon>Bacillota</taxon>
        <taxon>Bacilli</taxon>
        <taxon>Bacillales</taxon>
        <taxon>Thermoactinomycetaceae</taxon>
        <taxon>Novibacillus</taxon>
    </lineage>
</organism>
<comment type="cofactor">
    <cofactor evidence="1">
        <name>heme</name>
        <dbReference type="ChEBI" id="CHEBI:30413"/>
    </cofactor>
</comment>
<dbReference type="AlphaFoldDB" id="A0A1U9KBB4"/>
<dbReference type="InterPro" id="IPR009050">
    <property type="entry name" value="Globin-like_sf"/>
</dbReference>
<dbReference type="InterPro" id="IPR001486">
    <property type="entry name" value="Hemoglobin_trunc"/>
</dbReference>
<evidence type="ECO:0000256" key="4">
    <source>
        <dbReference type="ARBA" id="ARBA00022723"/>
    </source>
</evidence>
<dbReference type="CDD" id="cd14772">
    <property type="entry name" value="TrHb2_Bs-trHb-like_O"/>
    <property type="match status" value="1"/>
</dbReference>
<proteinExistence type="inferred from homology"/>
<dbReference type="GO" id="GO:0019825">
    <property type="term" value="F:oxygen binding"/>
    <property type="evidence" value="ECO:0007669"/>
    <property type="project" value="InterPro"/>
</dbReference>
<dbReference type="GO" id="GO:0005344">
    <property type="term" value="F:oxygen carrier activity"/>
    <property type="evidence" value="ECO:0007669"/>
    <property type="project" value="InterPro"/>
</dbReference>
<dbReference type="OrthoDB" id="9790913at2"/>
<dbReference type="GO" id="GO:0046872">
    <property type="term" value="F:metal ion binding"/>
    <property type="evidence" value="ECO:0007669"/>
    <property type="project" value="UniProtKB-KW"/>
</dbReference>